<accession>A0A1X7JXY5</accession>
<keyword evidence="1" id="KW-0560">Oxidoreductase</keyword>
<gene>
    <name evidence="3" type="ORF">SAMN06275492_11748</name>
</gene>
<evidence type="ECO:0000313" key="3">
    <source>
        <dbReference type="EMBL" id="SMG32617.1"/>
    </source>
</evidence>
<dbReference type="InterPro" id="IPR002563">
    <property type="entry name" value="Flavin_Rdtase-like_dom"/>
</dbReference>
<dbReference type="GO" id="GO:0042602">
    <property type="term" value="F:riboflavin reductase (NADPH) activity"/>
    <property type="evidence" value="ECO:0007669"/>
    <property type="project" value="TreeGrafter"/>
</dbReference>
<dbReference type="Gene3D" id="2.30.110.10">
    <property type="entry name" value="Electron Transport, Fmn-binding Protein, Chain A"/>
    <property type="match status" value="1"/>
</dbReference>
<dbReference type="EMBL" id="FXBB01000017">
    <property type="protein sequence ID" value="SMG32617.1"/>
    <property type="molecule type" value="Genomic_DNA"/>
</dbReference>
<dbReference type="STRING" id="561720.SAMN06275492_11748"/>
<evidence type="ECO:0000256" key="1">
    <source>
        <dbReference type="ARBA" id="ARBA00023002"/>
    </source>
</evidence>
<protein>
    <submittedName>
        <fullName evidence="3">NADH-FMN oxidoreductase RutF, flavin reductase (DIM6/NTAB) family</fullName>
    </submittedName>
</protein>
<dbReference type="Proteomes" id="UP000193355">
    <property type="component" value="Unassembled WGS sequence"/>
</dbReference>
<organism evidence="3 4">
    <name type="scientific">Dethiosulfovibrio salsuginis</name>
    <dbReference type="NCBI Taxonomy" id="561720"/>
    <lineage>
        <taxon>Bacteria</taxon>
        <taxon>Thermotogati</taxon>
        <taxon>Synergistota</taxon>
        <taxon>Synergistia</taxon>
        <taxon>Synergistales</taxon>
        <taxon>Dethiosulfovibrionaceae</taxon>
        <taxon>Dethiosulfovibrio</taxon>
    </lineage>
</organism>
<dbReference type="PANTHER" id="PTHR30466">
    <property type="entry name" value="FLAVIN REDUCTASE"/>
    <property type="match status" value="1"/>
</dbReference>
<dbReference type="SMART" id="SM00903">
    <property type="entry name" value="Flavin_Reduct"/>
    <property type="match status" value="1"/>
</dbReference>
<keyword evidence="4" id="KW-1185">Reference proteome</keyword>
<evidence type="ECO:0000313" key="4">
    <source>
        <dbReference type="Proteomes" id="UP000193355"/>
    </source>
</evidence>
<reference evidence="4" key="1">
    <citation type="submission" date="2017-04" db="EMBL/GenBank/DDBJ databases">
        <authorList>
            <person name="Varghese N."/>
            <person name="Submissions S."/>
        </authorList>
    </citation>
    <scope>NUCLEOTIDE SEQUENCE [LARGE SCALE GENOMIC DNA]</scope>
    <source>
        <strain evidence="4">USBA 82</strain>
    </source>
</reference>
<dbReference type="RefSeq" id="WP_085544763.1">
    <property type="nucleotide sequence ID" value="NZ_FXBB01000017.1"/>
</dbReference>
<dbReference type="InterPro" id="IPR012349">
    <property type="entry name" value="Split_barrel_FMN-bd"/>
</dbReference>
<evidence type="ECO:0000259" key="2">
    <source>
        <dbReference type="SMART" id="SM00903"/>
    </source>
</evidence>
<dbReference type="OrthoDB" id="9799749at2"/>
<dbReference type="GO" id="GO:0010181">
    <property type="term" value="F:FMN binding"/>
    <property type="evidence" value="ECO:0007669"/>
    <property type="project" value="InterPro"/>
</dbReference>
<sequence>MSEIDPRALFNLSYGVYIVSSVCEGRYNGQIANSAMQVSADPATIAVSIHRDNLTGEYIEKSGVFSLSVLDKSVPMIFIGPFGFKCGRAVDKFCNCNYEVGPTGAPMVLDYAVAAMDAKVSSVTNVHTHRIFVGELVSAKVVGDGLPLTYAEYHSVKKGKSPANAPTHAFNQVSK</sequence>
<dbReference type="SUPFAM" id="SSF50475">
    <property type="entry name" value="FMN-binding split barrel"/>
    <property type="match status" value="1"/>
</dbReference>
<dbReference type="AlphaFoldDB" id="A0A1X7JXY5"/>
<dbReference type="InterPro" id="IPR050268">
    <property type="entry name" value="NADH-dep_flavin_reductase"/>
</dbReference>
<dbReference type="PANTHER" id="PTHR30466:SF1">
    <property type="entry name" value="FMN REDUCTASE (NADH) RUTF"/>
    <property type="match status" value="1"/>
</dbReference>
<dbReference type="Pfam" id="PF01613">
    <property type="entry name" value="Flavin_Reduct"/>
    <property type="match status" value="1"/>
</dbReference>
<feature type="domain" description="Flavin reductase like" evidence="2">
    <location>
        <begin position="9"/>
        <end position="155"/>
    </location>
</feature>
<name>A0A1X7JXY5_9BACT</name>
<proteinExistence type="predicted"/>